<comment type="catalytic activity">
    <reaction evidence="6 7 9">
        <text>RNA(n) + a ribonucleoside 5'-triphosphate = RNA(n+1) + diphosphate</text>
        <dbReference type="Rhea" id="RHEA:21248"/>
        <dbReference type="Rhea" id="RHEA-COMP:14527"/>
        <dbReference type="Rhea" id="RHEA-COMP:17342"/>
        <dbReference type="ChEBI" id="CHEBI:33019"/>
        <dbReference type="ChEBI" id="CHEBI:61557"/>
        <dbReference type="ChEBI" id="CHEBI:140395"/>
        <dbReference type="EC" id="2.7.7.6"/>
    </reaction>
</comment>
<evidence type="ECO:0000256" key="3">
    <source>
        <dbReference type="ARBA" id="ARBA00022679"/>
    </source>
</evidence>
<dbReference type="InterPro" id="IPR007120">
    <property type="entry name" value="DNA-dir_RNAP_su2_dom"/>
</dbReference>
<proteinExistence type="inferred from homology"/>
<dbReference type="HAMAP" id="MF_01321">
    <property type="entry name" value="RNApol_bact_RpoB"/>
    <property type="match status" value="1"/>
</dbReference>
<dbReference type="Pfam" id="PF10385">
    <property type="entry name" value="RNA_pol_Rpb2_45"/>
    <property type="match status" value="1"/>
</dbReference>
<evidence type="ECO:0000256" key="6">
    <source>
        <dbReference type="ARBA" id="ARBA00048552"/>
    </source>
</evidence>
<evidence type="ECO:0000259" key="13">
    <source>
        <dbReference type="Pfam" id="PF04561"/>
    </source>
</evidence>
<evidence type="ECO:0000256" key="1">
    <source>
        <dbReference type="ARBA" id="ARBA00004026"/>
    </source>
</evidence>
<dbReference type="Gene3D" id="2.30.150.10">
    <property type="entry name" value="DNA-directed RNA polymerase, beta subunit, external 1 domain"/>
    <property type="match status" value="1"/>
</dbReference>
<dbReference type="GO" id="GO:0006351">
    <property type="term" value="P:DNA-templated transcription"/>
    <property type="evidence" value="ECO:0007669"/>
    <property type="project" value="UniProtKB-UniRule"/>
</dbReference>
<dbReference type="Gene3D" id="3.90.1800.10">
    <property type="entry name" value="RNA polymerase alpha subunit dimerisation domain"/>
    <property type="match status" value="1"/>
</dbReference>
<dbReference type="PATRIC" id="fig|1267003.4.peg.1152"/>
<dbReference type="FunFam" id="3.90.1800.10:FF:000001">
    <property type="entry name" value="DNA-directed RNA polymerase subunit beta"/>
    <property type="match status" value="1"/>
</dbReference>
<dbReference type="InterPro" id="IPR010243">
    <property type="entry name" value="RNA_pol_bsu_bac"/>
</dbReference>
<dbReference type="EMBL" id="AZCZ01000028">
    <property type="protein sequence ID" value="KRK36164.1"/>
    <property type="molecule type" value="Genomic_DNA"/>
</dbReference>
<dbReference type="STRING" id="357278.IV61_GL001175"/>
<evidence type="ECO:0000256" key="2">
    <source>
        <dbReference type="ARBA" id="ARBA00022478"/>
    </source>
</evidence>
<evidence type="ECO:0000259" key="14">
    <source>
        <dbReference type="Pfam" id="PF04563"/>
    </source>
</evidence>
<gene>
    <name evidence="7" type="primary">rpoB</name>
    <name evidence="17" type="ORF">FD07_GL001086</name>
</gene>
<dbReference type="InterPro" id="IPR015712">
    <property type="entry name" value="DNA-dir_RNA_pol_su2"/>
</dbReference>
<dbReference type="PANTHER" id="PTHR20856">
    <property type="entry name" value="DNA-DIRECTED RNA POLYMERASE I SUBUNIT 2"/>
    <property type="match status" value="1"/>
</dbReference>
<dbReference type="GO" id="GO:0032549">
    <property type="term" value="F:ribonucleoside binding"/>
    <property type="evidence" value="ECO:0007669"/>
    <property type="project" value="InterPro"/>
</dbReference>
<dbReference type="EC" id="2.7.7.6" evidence="7 9"/>
<dbReference type="GO" id="GO:0003677">
    <property type="term" value="F:DNA binding"/>
    <property type="evidence" value="ECO:0007669"/>
    <property type="project" value="UniProtKB-UniRule"/>
</dbReference>
<feature type="domain" description="DNA-directed RNA polymerase subunit 2 hybrid-binding" evidence="11">
    <location>
        <begin position="684"/>
        <end position="1069"/>
    </location>
</feature>
<dbReference type="InterPro" id="IPR014724">
    <property type="entry name" value="RNA_pol_RPB2_OB-fold"/>
</dbReference>
<evidence type="ECO:0000313" key="17">
    <source>
        <dbReference type="EMBL" id="KRK36164.1"/>
    </source>
</evidence>
<evidence type="ECO:0000256" key="10">
    <source>
        <dbReference type="SAM" id="MobiDB-lite"/>
    </source>
</evidence>
<dbReference type="PROSITE" id="PS01166">
    <property type="entry name" value="RNA_POL_BETA"/>
    <property type="match status" value="1"/>
</dbReference>
<reference evidence="17 18" key="1">
    <citation type="journal article" date="2015" name="Genome Announc.">
        <title>Expanding the biotechnology potential of lactobacilli through comparative genomics of 213 strains and associated genera.</title>
        <authorList>
            <person name="Sun Z."/>
            <person name="Harris H.M."/>
            <person name="McCann A."/>
            <person name="Guo C."/>
            <person name="Argimon S."/>
            <person name="Zhang W."/>
            <person name="Yang X."/>
            <person name="Jeffery I.B."/>
            <person name="Cooney J.C."/>
            <person name="Kagawa T.F."/>
            <person name="Liu W."/>
            <person name="Song Y."/>
            <person name="Salvetti E."/>
            <person name="Wrobel A."/>
            <person name="Rasinkangas P."/>
            <person name="Parkhill J."/>
            <person name="Rea M.C."/>
            <person name="O'Sullivan O."/>
            <person name="Ritari J."/>
            <person name="Douillard F.P."/>
            <person name="Paul Ross R."/>
            <person name="Yang R."/>
            <person name="Briner A.E."/>
            <person name="Felis G.E."/>
            <person name="de Vos W.M."/>
            <person name="Barrangou R."/>
            <person name="Klaenhammer T.R."/>
            <person name="Caufield P.W."/>
            <person name="Cui Y."/>
            <person name="Zhang H."/>
            <person name="O'Toole P.W."/>
        </authorList>
    </citation>
    <scope>NUCLEOTIDE SEQUENCE [LARGE SCALE GENOMIC DNA]</scope>
    <source>
        <strain evidence="17 18">ATCC 53295</strain>
    </source>
</reference>
<dbReference type="NCBIfam" id="NF001616">
    <property type="entry name" value="PRK00405.1"/>
    <property type="match status" value="1"/>
</dbReference>
<dbReference type="InterPro" id="IPR037034">
    <property type="entry name" value="RNA_pol_Rpb2_2_sf"/>
</dbReference>
<evidence type="ECO:0000259" key="11">
    <source>
        <dbReference type="Pfam" id="PF00562"/>
    </source>
</evidence>
<keyword evidence="18" id="KW-1185">Reference proteome</keyword>
<sequence>MNNLAGHLVKYGKHRTRRSYSRIKEVLDLPNLIEIQTNSYNWFLDEGLRDMFDDIMPIEDFQGNLSLEFVDYQLLEPKYTVDEAREHDANFSAPLHVTLRLTNHETGEIKSQDVFFGDFPLMTAQGTFIINGAERVIVSQLVRSPGVYFNEDTDKNGRTVFGATVIPNRGAWLEFETDAKNISYVRIDRTRKIPMTELVRALGFGSDDEILDILGDNDSLSNTLEKDIHKNTDDSRVEESLKDIYERLRPGEPKTADSSRSLLTARFFDPKRYDMAPVGRYKTNKKLSLKTRLLGLTLAETLADPDTGEVIAQKGTVVDKDVMKTLAPFLDQDDFKMVTFQPSDEAVVTEPLKLQIIKVQSPDDPEQEVPVIGNGNIDIKLKHIRPADIIASMNYFFDLQIGIGNTDDIDHLGNRRIRSVGELLQNQFRIGLSRMERVVRERMSIQDAATVTPQQLINIRPVVASIKEFFGSSQLSQFMDQTNPLGELTHKRRLSALGPGGLTRDRAGYEVRDVHYTHYGRMCPIETPEGPNIGLINSLSSYARVNKYGFIETPYRRVSWDTHMVTDKIDYLTADEEDNYVVAQANTPLNDDGSFATDTIMARDEDNNIETSADKIDYMDVSPKQVVAVATACIPFLENDDSNRALMGANMQRQAVPLLDPHAPLVGTGIEYKAAHDSGVALISQHEGTVEYVDAREIRVRRADDALDTYKLMKFRRSNGGKNYNQRPIVKVGDHVDNDEILADGPSMENGELALGQNPLVAFMTWQGYNFEDAIGINERLVRDDVYTSIHIEEYESEARDTKLGPEEMTREIPNVGEDALKNLDEDGIIRVGAEVQDGDILVGKVTPKGVTELSAEERLLHAIFGEKAREVRDTSLKVPHGGGGIIQDVKIFTRENGDELSPGVNMMVRVYIAQKRKIQVGDKMSGRHGNKGTVSVVIPQEDMPYMPDGTPIDIMLSPMGVPSRMNIGQVLELHLGMAARKLGIHVATPVFDGAQDTDIADALKEAGMAADAKTVLYDGRTGEPFDKRVAVGVMNYLKLAHMVDDKMHARSIGPYSLVTQQPLGGKAQFGGQRFGEMEVWALEAYGAAYTLQEILTYKSDDVVGRVKTYEAIVKGDPIPKPGVPESFRVLVKELQSLGLDMKVLNGNNEEIELRDMDDDDDDVVNVDALSKYAQQQEEQRKAQAQADSAKTTPETTKNESQPNTQD</sequence>
<dbReference type="Gene3D" id="2.40.50.100">
    <property type="match status" value="1"/>
</dbReference>
<protein>
    <recommendedName>
        <fullName evidence="7 9">DNA-directed RNA polymerase subunit beta</fullName>
        <shortName evidence="7">RNAP subunit beta</shortName>
        <ecNumber evidence="7 9">2.7.7.6</ecNumber>
    </recommendedName>
    <alternativeName>
        <fullName evidence="7">RNA polymerase subunit beta</fullName>
    </alternativeName>
    <alternativeName>
        <fullName evidence="7">Transcriptase subunit beta</fullName>
    </alternativeName>
</protein>
<dbReference type="Gene3D" id="3.90.1110.10">
    <property type="entry name" value="RNA polymerase Rpb2, domain 2"/>
    <property type="match status" value="2"/>
</dbReference>
<dbReference type="Pfam" id="PF04565">
    <property type="entry name" value="RNA_pol_Rpb2_3"/>
    <property type="match status" value="1"/>
</dbReference>
<dbReference type="CDD" id="cd00653">
    <property type="entry name" value="RNA_pol_B_RPB2"/>
    <property type="match status" value="1"/>
</dbReference>
<dbReference type="SUPFAM" id="SSF64484">
    <property type="entry name" value="beta and beta-prime subunits of DNA dependent RNA-polymerase"/>
    <property type="match status" value="1"/>
</dbReference>
<name>A0A0R1GXD4_9LACO</name>
<evidence type="ECO:0000259" key="15">
    <source>
        <dbReference type="Pfam" id="PF04565"/>
    </source>
</evidence>
<dbReference type="InterPro" id="IPR007121">
    <property type="entry name" value="RNA_pol_bsu_CS"/>
</dbReference>
<dbReference type="InterPro" id="IPR037033">
    <property type="entry name" value="DNA-dir_RNAP_su2_hyb_sf"/>
</dbReference>
<keyword evidence="4 7" id="KW-0548">Nucleotidyltransferase</keyword>
<dbReference type="Pfam" id="PF00562">
    <property type="entry name" value="RNA_pol_Rpb2_6"/>
    <property type="match status" value="1"/>
</dbReference>
<dbReference type="Pfam" id="PF04563">
    <property type="entry name" value="RNA_pol_Rpb2_1"/>
    <property type="match status" value="1"/>
</dbReference>
<comment type="function">
    <text evidence="1 7 9">DNA-dependent RNA polymerase catalyzes the transcription of DNA into RNA using the four ribonucleoside triphosphates as substrates.</text>
</comment>
<dbReference type="GO" id="GO:0000428">
    <property type="term" value="C:DNA-directed RNA polymerase complex"/>
    <property type="evidence" value="ECO:0007669"/>
    <property type="project" value="UniProtKB-KW"/>
</dbReference>
<dbReference type="InterPro" id="IPR007641">
    <property type="entry name" value="RNA_pol_Rpb2_7"/>
</dbReference>
<evidence type="ECO:0000259" key="16">
    <source>
        <dbReference type="Pfam" id="PF10385"/>
    </source>
</evidence>
<dbReference type="InterPro" id="IPR042107">
    <property type="entry name" value="DNA-dir_RNA_pol_bsu_ext_1_sf"/>
</dbReference>
<evidence type="ECO:0000256" key="5">
    <source>
        <dbReference type="ARBA" id="ARBA00023163"/>
    </source>
</evidence>
<feature type="compositionally biased region" description="Polar residues" evidence="10">
    <location>
        <begin position="1189"/>
        <end position="1207"/>
    </location>
</feature>
<dbReference type="InterPro" id="IPR007644">
    <property type="entry name" value="RNA_pol_bsu_protrusion"/>
</dbReference>
<feature type="region of interest" description="Disordered" evidence="10">
    <location>
        <begin position="1156"/>
        <end position="1207"/>
    </location>
</feature>
<feature type="domain" description="RNA polymerase Rpb2" evidence="13">
    <location>
        <begin position="143"/>
        <end position="290"/>
    </location>
</feature>
<feature type="domain" description="RNA polymerase Rpb2" evidence="13">
    <location>
        <begin position="383"/>
        <end position="418"/>
    </location>
</feature>
<evidence type="ECO:0000256" key="8">
    <source>
        <dbReference type="RuleBase" id="RU000434"/>
    </source>
</evidence>
<keyword evidence="2 7" id="KW-0240">DNA-directed RNA polymerase</keyword>
<dbReference type="AlphaFoldDB" id="A0A0R1GXD4"/>
<dbReference type="Pfam" id="PF04561">
    <property type="entry name" value="RNA_pol_Rpb2_2"/>
    <property type="match status" value="2"/>
</dbReference>
<keyword evidence="5 7" id="KW-0804">Transcription</keyword>
<dbReference type="GO" id="GO:0003899">
    <property type="term" value="F:DNA-directed RNA polymerase activity"/>
    <property type="evidence" value="ECO:0007669"/>
    <property type="project" value="UniProtKB-UniRule"/>
</dbReference>
<feature type="domain" description="RNA polymerase Rpb2" evidence="15">
    <location>
        <begin position="477"/>
        <end position="545"/>
    </location>
</feature>
<accession>A0A0R1GXD4</accession>
<comment type="subunit">
    <text evidence="7 9">The RNAP catalytic core consists of 2 alpha, 1 beta, 1 beta' and 1 omega subunit. When a sigma factor is associated with the core the holoenzyme is formed, which can initiate transcription.</text>
</comment>
<dbReference type="Gene3D" id="2.40.270.10">
    <property type="entry name" value="DNA-directed RNA polymerase, subunit 2, domain 6"/>
    <property type="match status" value="2"/>
</dbReference>
<dbReference type="InterPro" id="IPR007642">
    <property type="entry name" value="RNA_pol_Rpb2_2"/>
</dbReference>
<dbReference type="eggNOG" id="COG0085">
    <property type="taxonomic scope" value="Bacteria"/>
</dbReference>
<feature type="domain" description="DNA-directed RNA polymerase beta subunit external 1" evidence="16">
    <location>
        <begin position="555"/>
        <end position="622"/>
    </location>
</feature>
<evidence type="ECO:0000256" key="4">
    <source>
        <dbReference type="ARBA" id="ARBA00022695"/>
    </source>
</evidence>
<comment type="caution">
    <text evidence="17">The sequence shown here is derived from an EMBL/GenBank/DDBJ whole genome shotgun (WGS) entry which is preliminary data.</text>
</comment>
<dbReference type="InterPro" id="IPR007645">
    <property type="entry name" value="RNA_pol_Rpb2_3"/>
</dbReference>
<organism evidence="17 18">
    <name type="scientific">Levilactobacillus parabrevis ATCC 53295</name>
    <dbReference type="NCBI Taxonomy" id="1267003"/>
    <lineage>
        <taxon>Bacteria</taxon>
        <taxon>Bacillati</taxon>
        <taxon>Bacillota</taxon>
        <taxon>Bacilli</taxon>
        <taxon>Lactobacillales</taxon>
        <taxon>Lactobacillaceae</taxon>
        <taxon>Levilactobacillus</taxon>
    </lineage>
</organism>
<feature type="domain" description="RNA polymerase beta subunit protrusion" evidence="14">
    <location>
        <begin position="31"/>
        <end position="462"/>
    </location>
</feature>
<keyword evidence="3 7" id="KW-0808">Transferase</keyword>
<dbReference type="Gene3D" id="2.40.50.150">
    <property type="match status" value="1"/>
</dbReference>
<dbReference type="Proteomes" id="UP000051176">
    <property type="component" value="Unassembled WGS sequence"/>
</dbReference>
<dbReference type="Pfam" id="PF04560">
    <property type="entry name" value="RNA_pol_Rpb2_7"/>
    <property type="match status" value="1"/>
</dbReference>
<dbReference type="Gene3D" id="3.90.1100.10">
    <property type="match status" value="2"/>
</dbReference>
<evidence type="ECO:0000256" key="7">
    <source>
        <dbReference type="HAMAP-Rule" id="MF_01321"/>
    </source>
</evidence>
<dbReference type="NCBIfam" id="TIGR02013">
    <property type="entry name" value="rpoB"/>
    <property type="match status" value="1"/>
</dbReference>
<evidence type="ECO:0000313" key="18">
    <source>
        <dbReference type="Proteomes" id="UP000051176"/>
    </source>
</evidence>
<comment type="similarity">
    <text evidence="7 8">Belongs to the RNA polymerase beta chain family.</text>
</comment>
<feature type="domain" description="RNA polymerase Rpb2" evidence="12">
    <location>
        <begin position="1071"/>
        <end position="1145"/>
    </location>
</feature>
<evidence type="ECO:0000259" key="12">
    <source>
        <dbReference type="Pfam" id="PF04560"/>
    </source>
</evidence>
<evidence type="ECO:0000256" key="9">
    <source>
        <dbReference type="RuleBase" id="RU363031"/>
    </source>
</evidence>
<dbReference type="InterPro" id="IPR019462">
    <property type="entry name" value="DNA-dir_RNA_pol_bsu_external_1"/>
</dbReference>
<feature type="compositionally biased region" description="Acidic residues" evidence="10">
    <location>
        <begin position="1156"/>
        <end position="1165"/>
    </location>
</feature>